<accession>A0ABD5S3X2</accession>
<keyword evidence="1" id="KW-1133">Transmembrane helix</keyword>
<gene>
    <name evidence="2" type="ORF">ACFQE1_18025</name>
</gene>
<evidence type="ECO:0000313" key="2">
    <source>
        <dbReference type="EMBL" id="MFC6726226.1"/>
    </source>
</evidence>
<keyword evidence="3" id="KW-1185">Reference proteome</keyword>
<dbReference type="InterPro" id="IPR007352">
    <property type="entry name" value="DUF420"/>
</dbReference>
<dbReference type="PANTHER" id="PTHR37692:SF1">
    <property type="entry name" value="DUF420 DOMAIN-CONTAINING PROTEIN"/>
    <property type="match status" value="1"/>
</dbReference>
<evidence type="ECO:0000313" key="3">
    <source>
        <dbReference type="Proteomes" id="UP001596328"/>
    </source>
</evidence>
<dbReference type="Pfam" id="PF04238">
    <property type="entry name" value="DUF420"/>
    <property type="match status" value="1"/>
</dbReference>
<keyword evidence="1" id="KW-0812">Transmembrane</keyword>
<feature type="transmembrane region" description="Helical" evidence="1">
    <location>
        <begin position="25"/>
        <end position="43"/>
    </location>
</feature>
<comment type="caution">
    <text evidence="2">The sequence shown here is derived from an EMBL/GenBank/DDBJ whole genome shotgun (WGS) entry which is preliminary data.</text>
</comment>
<protein>
    <submittedName>
        <fullName evidence="2">DUF420 domain-containing protein</fullName>
    </submittedName>
</protein>
<dbReference type="AlphaFoldDB" id="A0ABD5S3X2"/>
<reference evidence="2 3" key="1">
    <citation type="journal article" date="2019" name="Int. J. Syst. Evol. Microbiol.">
        <title>The Global Catalogue of Microorganisms (GCM) 10K type strain sequencing project: providing services to taxonomists for standard genome sequencing and annotation.</title>
        <authorList>
            <consortium name="The Broad Institute Genomics Platform"/>
            <consortium name="The Broad Institute Genome Sequencing Center for Infectious Disease"/>
            <person name="Wu L."/>
            <person name="Ma J."/>
        </authorList>
    </citation>
    <scope>NUCLEOTIDE SEQUENCE [LARGE SCALE GENOMIC DNA]</scope>
    <source>
        <strain evidence="2 3">NBRC 111368</strain>
    </source>
</reference>
<organism evidence="2 3">
    <name type="scientific">Halobium palmae</name>
    <dbReference type="NCBI Taxonomy" id="1776492"/>
    <lineage>
        <taxon>Archaea</taxon>
        <taxon>Methanobacteriati</taxon>
        <taxon>Methanobacteriota</taxon>
        <taxon>Stenosarchaea group</taxon>
        <taxon>Halobacteria</taxon>
        <taxon>Halobacteriales</taxon>
        <taxon>Haloferacaceae</taxon>
        <taxon>Halobium</taxon>
    </lineage>
</organism>
<feature type="non-terminal residue" evidence="2">
    <location>
        <position position="1"/>
    </location>
</feature>
<dbReference type="Proteomes" id="UP001596328">
    <property type="component" value="Unassembled WGS sequence"/>
</dbReference>
<dbReference type="PANTHER" id="PTHR37692">
    <property type="entry name" value="HYPOTHETICAL MEMBRANE SPANNING PROTEIN"/>
    <property type="match status" value="1"/>
</dbReference>
<name>A0ABD5S3X2_9EURY</name>
<dbReference type="EMBL" id="JBHSWU010000968">
    <property type="protein sequence ID" value="MFC6726226.1"/>
    <property type="molecule type" value="Genomic_DNA"/>
</dbReference>
<sequence length="131" mass="14387">SALAVGTIAAGVREIRRGRVGRHRALMLVSFALFAAFLGLYLYKVVVSGTAAFPGPETVYRFVYLPLLAVHILLAVACIPLLYYVALLGLTRPVPAIRESNHRRVGRVAASLWLVSFVLGEVVYLLLYVIY</sequence>
<keyword evidence="1" id="KW-0472">Membrane</keyword>
<feature type="transmembrane region" description="Helical" evidence="1">
    <location>
        <begin position="108"/>
        <end position="130"/>
    </location>
</feature>
<feature type="transmembrane region" description="Helical" evidence="1">
    <location>
        <begin position="63"/>
        <end position="87"/>
    </location>
</feature>
<evidence type="ECO:0000256" key="1">
    <source>
        <dbReference type="SAM" id="Phobius"/>
    </source>
</evidence>
<proteinExistence type="predicted"/>